<keyword evidence="2" id="KW-1185">Reference proteome</keyword>
<reference evidence="1 2" key="1">
    <citation type="journal article" date="2019" name="Commun. Biol.">
        <title>The bagworm genome reveals a unique fibroin gene that provides high tensile strength.</title>
        <authorList>
            <person name="Kono N."/>
            <person name="Nakamura H."/>
            <person name="Ohtoshi R."/>
            <person name="Tomita M."/>
            <person name="Numata K."/>
            <person name="Arakawa K."/>
        </authorList>
    </citation>
    <scope>NUCLEOTIDE SEQUENCE [LARGE SCALE GENOMIC DNA]</scope>
</reference>
<dbReference type="STRING" id="151549.A0A4C2A086"/>
<protein>
    <submittedName>
        <fullName evidence="1">General transcription factor II-I repeat domain-containing protein 2A</fullName>
    </submittedName>
</protein>
<dbReference type="Proteomes" id="UP000299102">
    <property type="component" value="Unassembled WGS sequence"/>
</dbReference>
<dbReference type="PANTHER" id="PTHR45913">
    <property type="entry name" value="EPM2A-INTERACTING PROTEIN 1"/>
    <property type="match status" value="1"/>
</dbReference>
<comment type="caution">
    <text evidence="1">The sequence shown here is derived from an EMBL/GenBank/DDBJ whole genome shotgun (WGS) entry which is preliminary data.</text>
</comment>
<evidence type="ECO:0000313" key="2">
    <source>
        <dbReference type="Proteomes" id="UP000299102"/>
    </source>
</evidence>
<evidence type="ECO:0000313" key="1">
    <source>
        <dbReference type="EMBL" id="GBP92674.1"/>
    </source>
</evidence>
<proteinExistence type="predicted"/>
<dbReference type="OrthoDB" id="1101576at2759"/>
<dbReference type="AlphaFoldDB" id="A0A4C2A086"/>
<gene>
    <name evidence="1" type="primary">GTF2IRD2</name>
    <name evidence="1" type="ORF">EVAR_63956_1</name>
</gene>
<dbReference type="PANTHER" id="PTHR45913:SF20">
    <property type="entry name" value="GENERAL TRANSCRIPTION FACTOR II-I REPEAT DOMAIN-CONTAINING PROTEIN 2"/>
    <property type="match status" value="1"/>
</dbReference>
<organism evidence="1 2">
    <name type="scientific">Eumeta variegata</name>
    <name type="common">Bagworm moth</name>
    <name type="synonym">Eumeta japonica</name>
    <dbReference type="NCBI Taxonomy" id="151549"/>
    <lineage>
        <taxon>Eukaryota</taxon>
        <taxon>Metazoa</taxon>
        <taxon>Ecdysozoa</taxon>
        <taxon>Arthropoda</taxon>
        <taxon>Hexapoda</taxon>
        <taxon>Insecta</taxon>
        <taxon>Pterygota</taxon>
        <taxon>Neoptera</taxon>
        <taxon>Endopterygota</taxon>
        <taxon>Lepidoptera</taxon>
        <taxon>Glossata</taxon>
        <taxon>Ditrysia</taxon>
        <taxon>Tineoidea</taxon>
        <taxon>Psychidae</taxon>
        <taxon>Oiketicinae</taxon>
        <taxon>Eumeta</taxon>
    </lineage>
</organism>
<name>A0A4C2A086_EUMVA</name>
<sequence length="124" mass="14710">MKNFEVCHFLDHLNYMDEVIVEFEQRYAYFKKFESDVALFTHPLTIAVESVEIDYQLELCDLQSDPFYKRRTETGIEFFNLLVERFPKLTNFGLKMGSMMGSTYLCESAYSTMKFIKSKYRLTG</sequence>
<accession>A0A4C2A086</accession>
<dbReference type="EMBL" id="BGZK01002296">
    <property type="protein sequence ID" value="GBP92674.1"/>
    <property type="molecule type" value="Genomic_DNA"/>
</dbReference>